<sequence>VGQRPFLDQLWIQVGTAMPVEVVWKLGWKTINEEVTATIVRVAIITQCVAHLTSLRPLWFKGVLVP</sequence>
<organism evidence="1">
    <name type="scientific">marine metagenome</name>
    <dbReference type="NCBI Taxonomy" id="408172"/>
    <lineage>
        <taxon>unclassified sequences</taxon>
        <taxon>metagenomes</taxon>
        <taxon>ecological metagenomes</taxon>
    </lineage>
</organism>
<proteinExistence type="predicted"/>
<name>A0A382IL70_9ZZZZ</name>
<accession>A0A382IL70</accession>
<dbReference type="AlphaFoldDB" id="A0A382IL70"/>
<protein>
    <submittedName>
        <fullName evidence="1">Uncharacterized protein</fullName>
    </submittedName>
</protein>
<feature type="non-terminal residue" evidence="1">
    <location>
        <position position="1"/>
    </location>
</feature>
<dbReference type="EMBL" id="UINC01068066">
    <property type="protein sequence ID" value="SVC00356.1"/>
    <property type="molecule type" value="Genomic_DNA"/>
</dbReference>
<gene>
    <name evidence="1" type="ORF">METZ01_LOCUS253210</name>
</gene>
<feature type="non-terminal residue" evidence="1">
    <location>
        <position position="66"/>
    </location>
</feature>
<evidence type="ECO:0000313" key="1">
    <source>
        <dbReference type="EMBL" id="SVC00356.1"/>
    </source>
</evidence>
<reference evidence="1" key="1">
    <citation type="submission" date="2018-05" db="EMBL/GenBank/DDBJ databases">
        <authorList>
            <person name="Lanie J.A."/>
            <person name="Ng W.-L."/>
            <person name="Kazmierczak K.M."/>
            <person name="Andrzejewski T.M."/>
            <person name="Davidsen T.M."/>
            <person name="Wayne K.J."/>
            <person name="Tettelin H."/>
            <person name="Glass J.I."/>
            <person name="Rusch D."/>
            <person name="Podicherti R."/>
            <person name="Tsui H.-C.T."/>
            <person name="Winkler M.E."/>
        </authorList>
    </citation>
    <scope>NUCLEOTIDE SEQUENCE</scope>
</reference>